<dbReference type="EMBL" id="CACTIH010009338">
    <property type="protein sequence ID" value="CAA3029904.1"/>
    <property type="molecule type" value="Genomic_DNA"/>
</dbReference>
<comment type="caution">
    <text evidence="2">The sequence shown here is derived from an EMBL/GenBank/DDBJ whole genome shotgun (WGS) entry which is preliminary data.</text>
</comment>
<dbReference type="OrthoDB" id="1939056at2759"/>
<accession>A0A8S0V8N7</accession>
<dbReference type="AlphaFoldDB" id="A0A8S0V8N7"/>
<keyword evidence="3" id="KW-1185">Reference proteome</keyword>
<dbReference type="Gramene" id="OE9A060715T1">
    <property type="protein sequence ID" value="OE9A060715C1"/>
    <property type="gene ID" value="OE9A060715"/>
</dbReference>
<keyword evidence="1" id="KW-0812">Transmembrane</keyword>
<gene>
    <name evidence="2" type="ORF">OLEA9_A060715</name>
</gene>
<dbReference type="Proteomes" id="UP000594638">
    <property type="component" value="Unassembled WGS sequence"/>
</dbReference>
<evidence type="ECO:0000313" key="2">
    <source>
        <dbReference type="EMBL" id="CAA3029904.1"/>
    </source>
</evidence>
<organism evidence="2 3">
    <name type="scientific">Olea europaea subsp. europaea</name>
    <dbReference type="NCBI Taxonomy" id="158383"/>
    <lineage>
        <taxon>Eukaryota</taxon>
        <taxon>Viridiplantae</taxon>
        <taxon>Streptophyta</taxon>
        <taxon>Embryophyta</taxon>
        <taxon>Tracheophyta</taxon>
        <taxon>Spermatophyta</taxon>
        <taxon>Magnoliopsida</taxon>
        <taxon>eudicotyledons</taxon>
        <taxon>Gunneridae</taxon>
        <taxon>Pentapetalae</taxon>
        <taxon>asterids</taxon>
        <taxon>lamiids</taxon>
        <taxon>Lamiales</taxon>
        <taxon>Oleaceae</taxon>
        <taxon>Oleeae</taxon>
        <taxon>Olea</taxon>
    </lineage>
</organism>
<reference evidence="2 3" key="1">
    <citation type="submission" date="2019-12" db="EMBL/GenBank/DDBJ databases">
        <authorList>
            <person name="Alioto T."/>
            <person name="Alioto T."/>
            <person name="Gomez Garrido J."/>
        </authorList>
    </citation>
    <scope>NUCLEOTIDE SEQUENCE [LARGE SCALE GENOMIC DNA]</scope>
</reference>
<name>A0A8S0V8N7_OLEEU</name>
<keyword evidence="1" id="KW-1133">Transmembrane helix</keyword>
<keyword evidence="1" id="KW-0472">Membrane</keyword>
<protein>
    <submittedName>
        <fullName evidence="2">Uncharacterized protein</fullName>
    </submittedName>
</protein>
<feature type="transmembrane region" description="Helical" evidence="1">
    <location>
        <begin position="147"/>
        <end position="168"/>
    </location>
</feature>
<evidence type="ECO:0000313" key="3">
    <source>
        <dbReference type="Proteomes" id="UP000594638"/>
    </source>
</evidence>
<proteinExistence type="predicted"/>
<sequence>MAEIEGPFVKQDQFDSNPLLDNTQENKSLKLETNQEIYVGLIPGSNSNRLNEFSPSDWSNNKGSIAERRAAKCGFNAPEINASRFSSAATTGLVVPPMVRSPCFTIPPDISSAALLDSPVMLPNAQVQNSPCQFDCLELVSLRNSRCTLLCVVAVHVGIVNILVLALYKSST</sequence>
<evidence type="ECO:0000256" key="1">
    <source>
        <dbReference type="SAM" id="Phobius"/>
    </source>
</evidence>